<dbReference type="InterPro" id="IPR025110">
    <property type="entry name" value="AMP-bd_C"/>
</dbReference>
<accession>A0A1Y2EYZ9</accession>
<dbReference type="OrthoDB" id="6509636at2759"/>
<feature type="domain" description="AMP-dependent synthetase/ligase" evidence="3">
    <location>
        <begin position="15"/>
        <end position="111"/>
    </location>
</feature>
<name>A0A1Y2EYZ9_9BASI</name>
<dbReference type="PANTHER" id="PTHR24096:SF149">
    <property type="entry name" value="AMP-BINDING DOMAIN-CONTAINING PROTEIN-RELATED"/>
    <property type="match status" value="1"/>
</dbReference>
<gene>
    <name evidence="5" type="ORF">BCR35DRAFT_292371</name>
</gene>
<evidence type="ECO:0000259" key="3">
    <source>
        <dbReference type="Pfam" id="PF00501"/>
    </source>
</evidence>
<evidence type="ECO:0000256" key="1">
    <source>
        <dbReference type="ARBA" id="ARBA00006432"/>
    </source>
</evidence>
<dbReference type="Gene3D" id="3.40.50.12780">
    <property type="entry name" value="N-terminal domain of ligase-like"/>
    <property type="match status" value="1"/>
</dbReference>
<dbReference type="SUPFAM" id="SSF56801">
    <property type="entry name" value="Acetyl-CoA synthetase-like"/>
    <property type="match status" value="1"/>
</dbReference>
<comment type="similarity">
    <text evidence="1">Belongs to the ATP-dependent AMP-binding enzyme family.</text>
</comment>
<dbReference type="InterPro" id="IPR045851">
    <property type="entry name" value="AMP-bd_C_sf"/>
</dbReference>
<reference evidence="5 6" key="1">
    <citation type="submission" date="2016-07" db="EMBL/GenBank/DDBJ databases">
        <title>Pervasive Adenine N6-methylation of Active Genes in Fungi.</title>
        <authorList>
            <consortium name="DOE Joint Genome Institute"/>
            <person name="Mondo S.J."/>
            <person name="Dannebaum R.O."/>
            <person name="Kuo R.C."/>
            <person name="Labutti K."/>
            <person name="Haridas S."/>
            <person name="Kuo A."/>
            <person name="Salamov A."/>
            <person name="Ahrendt S.R."/>
            <person name="Lipzen A."/>
            <person name="Sullivan W."/>
            <person name="Andreopoulos W.B."/>
            <person name="Clum A."/>
            <person name="Lindquist E."/>
            <person name="Daum C."/>
            <person name="Ramamoorthy G.K."/>
            <person name="Gryganskyi A."/>
            <person name="Culley D."/>
            <person name="Magnuson J.K."/>
            <person name="James T.Y."/>
            <person name="O'Malley M.A."/>
            <person name="Stajich J.E."/>
            <person name="Spatafora J.W."/>
            <person name="Visel A."/>
            <person name="Grigoriev I.V."/>
        </authorList>
    </citation>
    <scope>NUCLEOTIDE SEQUENCE [LARGE SCALE GENOMIC DNA]</scope>
    <source>
        <strain evidence="5 6">62-1032</strain>
    </source>
</reference>
<dbReference type="EMBL" id="MCGR01000033">
    <property type="protein sequence ID" value="ORY76862.1"/>
    <property type="molecule type" value="Genomic_DNA"/>
</dbReference>
<keyword evidence="2" id="KW-0436">Ligase</keyword>
<evidence type="ECO:0000313" key="6">
    <source>
        <dbReference type="Proteomes" id="UP000193467"/>
    </source>
</evidence>
<dbReference type="InParanoid" id="A0A1Y2EYZ9"/>
<keyword evidence="6" id="KW-1185">Reference proteome</keyword>
<evidence type="ECO:0000259" key="4">
    <source>
        <dbReference type="Pfam" id="PF13193"/>
    </source>
</evidence>
<dbReference type="AlphaFoldDB" id="A0A1Y2EYZ9"/>
<sequence length="256" mass="27740">MALALARDPLIDEFNLSSLHILLVAGASTPAEVIKGLKARLGVEVINILGMTETMTSINCFPGEYCPEDSVGKANSDVEIKILNEKGEEVEDGEPGELVVKSLVGMTLGYLGNEKATKETMRDGWIYTGDFVKRNKDGFFSVLERKSDIINVKGHVVAPAELEAVLLVTPNVLDAAVVGTTESDGEVPRAFVIVEREKRTQSTAQQILSFVDEKVDQFQRNLGGLSFVDKIPKSPAGKILRRLLPRDSAIVAKAST</sequence>
<dbReference type="STRING" id="106004.A0A1Y2EYZ9"/>
<organism evidence="5 6">
    <name type="scientific">Leucosporidium creatinivorum</name>
    <dbReference type="NCBI Taxonomy" id="106004"/>
    <lineage>
        <taxon>Eukaryota</taxon>
        <taxon>Fungi</taxon>
        <taxon>Dikarya</taxon>
        <taxon>Basidiomycota</taxon>
        <taxon>Pucciniomycotina</taxon>
        <taxon>Microbotryomycetes</taxon>
        <taxon>Leucosporidiales</taxon>
        <taxon>Leucosporidium</taxon>
    </lineage>
</organism>
<dbReference type="GO" id="GO:0016405">
    <property type="term" value="F:CoA-ligase activity"/>
    <property type="evidence" value="ECO:0007669"/>
    <property type="project" value="TreeGrafter"/>
</dbReference>
<dbReference type="PANTHER" id="PTHR24096">
    <property type="entry name" value="LONG-CHAIN-FATTY-ACID--COA LIGASE"/>
    <property type="match status" value="1"/>
</dbReference>
<dbReference type="Proteomes" id="UP000193467">
    <property type="component" value="Unassembled WGS sequence"/>
</dbReference>
<dbReference type="Pfam" id="PF00501">
    <property type="entry name" value="AMP-binding"/>
    <property type="match status" value="1"/>
</dbReference>
<evidence type="ECO:0008006" key="7">
    <source>
        <dbReference type="Google" id="ProtNLM"/>
    </source>
</evidence>
<dbReference type="Pfam" id="PF13193">
    <property type="entry name" value="AMP-binding_C"/>
    <property type="match status" value="1"/>
</dbReference>
<dbReference type="Gene3D" id="3.30.300.30">
    <property type="match status" value="1"/>
</dbReference>
<comment type="caution">
    <text evidence="5">The sequence shown here is derived from an EMBL/GenBank/DDBJ whole genome shotgun (WGS) entry which is preliminary data.</text>
</comment>
<protein>
    <recommendedName>
        <fullName evidence="7">AMP-dependent synthetase/ligase domain-containing protein</fullName>
    </recommendedName>
</protein>
<evidence type="ECO:0000256" key="2">
    <source>
        <dbReference type="ARBA" id="ARBA00022598"/>
    </source>
</evidence>
<proteinExistence type="inferred from homology"/>
<dbReference type="InterPro" id="IPR042099">
    <property type="entry name" value="ANL_N_sf"/>
</dbReference>
<evidence type="ECO:0000313" key="5">
    <source>
        <dbReference type="EMBL" id="ORY76862.1"/>
    </source>
</evidence>
<feature type="domain" description="AMP-binding enzyme C-terminal" evidence="4">
    <location>
        <begin position="161"/>
        <end position="238"/>
    </location>
</feature>
<dbReference type="InterPro" id="IPR000873">
    <property type="entry name" value="AMP-dep_synth/lig_dom"/>
</dbReference>